<evidence type="ECO:0000256" key="2">
    <source>
        <dbReference type="SAM" id="MobiDB-lite"/>
    </source>
</evidence>
<comment type="caution">
    <text evidence="4">The sequence shown here is derived from an EMBL/GenBank/DDBJ whole genome shotgun (WGS) entry which is preliminary data.</text>
</comment>
<dbReference type="InterPro" id="IPR037284">
    <property type="entry name" value="SUF_FeS_clus_asmbl_SufBD_sf"/>
</dbReference>
<dbReference type="Pfam" id="PF01458">
    <property type="entry name" value="SUFBD_core"/>
    <property type="match status" value="1"/>
</dbReference>
<feature type="region of interest" description="Disordered" evidence="2">
    <location>
        <begin position="176"/>
        <end position="195"/>
    </location>
</feature>
<dbReference type="SUPFAM" id="SSF101960">
    <property type="entry name" value="Stabilizer of iron transporter SufD"/>
    <property type="match status" value="1"/>
</dbReference>
<accession>A0A830FCR7</accession>
<dbReference type="PANTHER" id="PTHR30508:SF1">
    <property type="entry name" value="UPF0051 PROTEIN ABCI8, CHLOROPLASTIC-RELATED"/>
    <property type="match status" value="1"/>
</dbReference>
<reference evidence="4" key="1">
    <citation type="journal article" date="2014" name="Int. J. Syst. Evol. Microbiol.">
        <title>Complete genome sequence of Corynebacterium casei LMG S-19264T (=DSM 44701T), isolated from a smear-ripened cheese.</title>
        <authorList>
            <consortium name="US DOE Joint Genome Institute (JGI-PGF)"/>
            <person name="Walter F."/>
            <person name="Albersmeier A."/>
            <person name="Kalinowski J."/>
            <person name="Ruckert C."/>
        </authorList>
    </citation>
    <scope>NUCLEOTIDE SEQUENCE</scope>
    <source>
        <strain evidence="4">JCM 19596</strain>
    </source>
</reference>
<proteinExistence type="inferred from homology"/>
<dbReference type="AlphaFoldDB" id="A0A830FCR7"/>
<evidence type="ECO:0000313" key="5">
    <source>
        <dbReference type="Proteomes" id="UP000607197"/>
    </source>
</evidence>
<comment type="similarity">
    <text evidence="1">Belongs to the iron-sulfur cluster assembly SufBD family.</text>
</comment>
<dbReference type="OrthoDB" id="300624at2157"/>
<organism evidence="4 5">
    <name type="scientific">Halocalculus aciditolerans</name>
    <dbReference type="NCBI Taxonomy" id="1383812"/>
    <lineage>
        <taxon>Archaea</taxon>
        <taxon>Methanobacteriati</taxon>
        <taxon>Methanobacteriota</taxon>
        <taxon>Stenosarchaea group</taxon>
        <taxon>Halobacteria</taxon>
        <taxon>Halobacteriales</taxon>
        <taxon>Halobacteriaceae</taxon>
        <taxon>Halocalculus</taxon>
    </lineage>
</organism>
<dbReference type="EMBL" id="BMPG01000002">
    <property type="protein sequence ID" value="GGL61798.1"/>
    <property type="molecule type" value="Genomic_DNA"/>
</dbReference>
<dbReference type="RefSeq" id="WP_188978496.1">
    <property type="nucleotide sequence ID" value="NZ_BMPG01000002.1"/>
</dbReference>
<evidence type="ECO:0000256" key="1">
    <source>
        <dbReference type="ARBA" id="ARBA00043967"/>
    </source>
</evidence>
<sequence length="424" mass="47415">MSEAKTFSAGVDEETVRRISEERGEPEWLLETRLDALDQLDDLDYPSVIQTPGRKWTDLEDLDYDSLVEPFDQTEEKEWEGDDQATVVPFHEAFNDADLSEIVEEHFGSVIAPDENRLTALSTALFTTGTLVYVPSSTDAEDVKIRTTMNGQSLFNYTLVVTDTSASVTILERQDTGDEVRRASGSASGETASDEVDAENRYYSGIVEAVAGENSYIQYGSLQDFDQSTYNFTMKRGVTDTYATVNWIEGNLGSRLTKTAVSTLLEGESSETKIVGAFFGHDDQHFDLDSKVWHRAEHTTADLVTRGVIDDEARSVYEGVQDVGEMAWDTSSYQRENTLMLSDESEADASPKLIINNHDTEASHSATVGQIDQEDLFYMEGRAIPEGTAKNMLVEGFFVPVLDEVEVDELRDDLQERIHERLHQ</sequence>
<dbReference type="NCBIfam" id="TIGR01981">
    <property type="entry name" value="sufD"/>
    <property type="match status" value="1"/>
</dbReference>
<evidence type="ECO:0000259" key="3">
    <source>
        <dbReference type="Pfam" id="PF01458"/>
    </source>
</evidence>
<gene>
    <name evidence="4" type="ORF">GCM10009039_20000</name>
</gene>
<dbReference type="Proteomes" id="UP000607197">
    <property type="component" value="Unassembled WGS sequence"/>
</dbReference>
<dbReference type="GO" id="GO:0016226">
    <property type="term" value="P:iron-sulfur cluster assembly"/>
    <property type="evidence" value="ECO:0007669"/>
    <property type="project" value="InterPro"/>
</dbReference>
<dbReference type="InterPro" id="IPR011542">
    <property type="entry name" value="SUF_FeS_clus_asmbl_SufD"/>
</dbReference>
<feature type="domain" description="SUF system FeS cluster assembly SufBD core" evidence="3">
    <location>
        <begin position="149"/>
        <end position="397"/>
    </location>
</feature>
<reference evidence="4" key="2">
    <citation type="submission" date="2020-09" db="EMBL/GenBank/DDBJ databases">
        <authorList>
            <person name="Sun Q."/>
            <person name="Ohkuma M."/>
        </authorList>
    </citation>
    <scope>NUCLEOTIDE SEQUENCE</scope>
    <source>
        <strain evidence="4">JCM 19596</strain>
    </source>
</reference>
<keyword evidence="5" id="KW-1185">Reference proteome</keyword>
<dbReference type="InterPro" id="IPR000825">
    <property type="entry name" value="SUF_FeS_clus_asmbl_SufBD_core"/>
</dbReference>
<feature type="region of interest" description="Disordered" evidence="2">
    <location>
        <begin position="1"/>
        <end position="21"/>
    </location>
</feature>
<dbReference type="InterPro" id="IPR055346">
    <property type="entry name" value="Fe-S_cluster_assembly_SufBD"/>
</dbReference>
<protein>
    <submittedName>
        <fullName evidence="4">Fe-S cluster assembly protein SufD</fullName>
    </submittedName>
</protein>
<evidence type="ECO:0000313" key="4">
    <source>
        <dbReference type="EMBL" id="GGL61798.1"/>
    </source>
</evidence>
<name>A0A830FCR7_9EURY</name>
<dbReference type="PANTHER" id="PTHR30508">
    <property type="entry name" value="FES CLUSTER ASSEMBLY PROTEIN SUF"/>
    <property type="match status" value="1"/>
</dbReference>